<comment type="caution">
    <text evidence="1">The sequence shown here is derived from an EMBL/GenBank/DDBJ whole genome shotgun (WGS) entry which is preliminary data.</text>
</comment>
<keyword evidence="2" id="KW-1185">Reference proteome</keyword>
<dbReference type="Proteomes" id="UP001055811">
    <property type="component" value="Linkage Group LG06"/>
</dbReference>
<evidence type="ECO:0000313" key="1">
    <source>
        <dbReference type="EMBL" id="KAI3721262.1"/>
    </source>
</evidence>
<accession>A0ACB9BFU7</accession>
<sequence>MYCCCSTPKNSAQLPKLNGGDGGLRNWDEGFLRGEKIRGSLNGTVWVNHLRKKLSLQKRQSKITKPGVAYSVITSDNGKETMFEELAMEATRNDGRLARIPLKNRAKEVEAHQFLLLRFNQIIGNYNASLEDSRRMQLARELLTGERRILESASSWLKKYCQTLKDL</sequence>
<dbReference type="EMBL" id="CM042014">
    <property type="protein sequence ID" value="KAI3721262.1"/>
    <property type="molecule type" value="Genomic_DNA"/>
</dbReference>
<protein>
    <submittedName>
        <fullName evidence="1">Uncharacterized protein</fullName>
    </submittedName>
</protein>
<organism evidence="1 2">
    <name type="scientific">Cichorium intybus</name>
    <name type="common">Chicory</name>
    <dbReference type="NCBI Taxonomy" id="13427"/>
    <lineage>
        <taxon>Eukaryota</taxon>
        <taxon>Viridiplantae</taxon>
        <taxon>Streptophyta</taxon>
        <taxon>Embryophyta</taxon>
        <taxon>Tracheophyta</taxon>
        <taxon>Spermatophyta</taxon>
        <taxon>Magnoliopsida</taxon>
        <taxon>eudicotyledons</taxon>
        <taxon>Gunneridae</taxon>
        <taxon>Pentapetalae</taxon>
        <taxon>asterids</taxon>
        <taxon>campanulids</taxon>
        <taxon>Asterales</taxon>
        <taxon>Asteraceae</taxon>
        <taxon>Cichorioideae</taxon>
        <taxon>Cichorieae</taxon>
        <taxon>Cichoriinae</taxon>
        <taxon>Cichorium</taxon>
    </lineage>
</organism>
<reference evidence="1 2" key="2">
    <citation type="journal article" date="2022" name="Mol. Ecol. Resour.">
        <title>The genomes of chicory, endive, great burdock and yacon provide insights into Asteraceae paleo-polyploidization history and plant inulin production.</title>
        <authorList>
            <person name="Fan W."/>
            <person name="Wang S."/>
            <person name="Wang H."/>
            <person name="Wang A."/>
            <person name="Jiang F."/>
            <person name="Liu H."/>
            <person name="Zhao H."/>
            <person name="Xu D."/>
            <person name="Zhang Y."/>
        </authorList>
    </citation>
    <scope>NUCLEOTIDE SEQUENCE [LARGE SCALE GENOMIC DNA]</scope>
    <source>
        <strain evidence="2">cv. Punajuju</strain>
        <tissue evidence="1">Leaves</tissue>
    </source>
</reference>
<gene>
    <name evidence="1" type="ORF">L2E82_32268</name>
</gene>
<reference evidence="2" key="1">
    <citation type="journal article" date="2022" name="Mol. Ecol. Resour.">
        <title>The genomes of chicory, endive, great burdock and yacon provide insights into Asteraceae palaeo-polyploidization history and plant inulin production.</title>
        <authorList>
            <person name="Fan W."/>
            <person name="Wang S."/>
            <person name="Wang H."/>
            <person name="Wang A."/>
            <person name="Jiang F."/>
            <person name="Liu H."/>
            <person name="Zhao H."/>
            <person name="Xu D."/>
            <person name="Zhang Y."/>
        </authorList>
    </citation>
    <scope>NUCLEOTIDE SEQUENCE [LARGE SCALE GENOMIC DNA]</scope>
    <source>
        <strain evidence="2">cv. Punajuju</strain>
    </source>
</reference>
<evidence type="ECO:0000313" key="2">
    <source>
        <dbReference type="Proteomes" id="UP001055811"/>
    </source>
</evidence>
<proteinExistence type="predicted"/>
<name>A0ACB9BFU7_CICIN</name>